<dbReference type="PANTHER" id="PTHR19375">
    <property type="entry name" value="HEAT SHOCK PROTEIN 70KDA"/>
    <property type="match status" value="1"/>
</dbReference>
<protein>
    <submittedName>
        <fullName evidence="7">Heat shock 70 kDa protein 14</fullName>
    </submittedName>
</protein>
<gene>
    <name evidence="5" type="ORF">MCOS_LOCUS2676</name>
</gene>
<name>A0A0R3U781_MESCO</name>
<reference evidence="5 6" key="1">
    <citation type="submission" date="2018-10" db="EMBL/GenBank/DDBJ databases">
        <authorList>
            <consortium name="Pathogen Informatics"/>
        </authorList>
    </citation>
    <scope>NUCLEOTIDE SEQUENCE [LARGE SCALE GENOMIC DNA]</scope>
</reference>
<dbReference type="Gene3D" id="3.90.640.10">
    <property type="entry name" value="Actin, Chain A, domain 4"/>
    <property type="match status" value="1"/>
</dbReference>
<evidence type="ECO:0000313" key="5">
    <source>
        <dbReference type="EMBL" id="VDD76673.1"/>
    </source>
</evidence>
<organism evidence="7">
    <name type="scientific">Mesocestoides corti</name>
    <name type="common">Flatworm</name>
    <dbReference type="NCBI Taxonomy" id="53468"/>
    <lineage>
        <taxon>Eukaryota</taxon>
        <taxon>Metazoa</taxon>
        <taxon>Spiralia</taxon>
        <taxon>Lophotrochozoa</taxon>
        <taxon>Platyhelminthes</taxon>
        <taxon>Cestoda</taxon>
        <taxon>Eucestoda</taxon>
        <taxon>Cyclophyllidea</taxon>
        <taxon>Mesocestoididae</taxon>
        <taxon>Mesocestoides</taxon>
    </lineage>
</organism>
<dbReference type="OrthoDB" id="10262720at2759"/>
<keyword evidence="6" id="KW-1185">Reference proteome</keyword>
<dbReference type="WBParaSite" id="MCU_009225-RA">
    <property type="protein sequence ID" value="MCU_009225-RA"/>
    <property type="gene ID" value="MCU_009225"/>
</dbReference>
<dbReference type="PRINTS" id="PR00301">
    <property type="entry name" value="HEATSHOCK70"/>
</dbReference>
<dbReference type="FunFam" id="3.30.420.40:FF:000028">
    <property type="entry name" value="heat shock 70 kDa protein-like"/>
    <property type="match status" value="1"/>
</dbReference>
<dbReference type="SUPFAM" id="SSF53067">
    <property type="entry name" value="Actin-like ATPase domain"/>
    <property type="match status" value="2"/>
</dbReference>
<dbReference type="AlphaFoldDB" id="A0A0R3U781"/>
<dbReference type="Pfam" id="PF00012">
    <property type="entry name" value="HSP70"/>
    <property type="match status" value="1"/>
</dbReference>
<comment type="similarity">
    <text evidence="1 4">Belongs to the heat shock protein 70 family.</text>
</comment>
<reference evidence="7" key="2">
    <citation type="submission" date="2019-11" db="UniProtKB">
        <authorList>
            <consortium name="WormBaseParasite"/>
        </authorList>
    </citation>
    <scope>IDENTIFICATION</scope>
</reference>
<dbReference type="STRING" id="53468.A0A0R3U781"/>
<dbReference type="InterPro" id="IPR043129">
    <property type="entry name" value="ATPase_NBD"/>
</dbReference>
<dbReference type="Gene3D" id="3.30.420.40">
    <property type="match status" value="2"/>
</dbReference>
<evidence type="ECO:0000256" key="4">
    <source>
        <dbReference type="RuleBase" id="RU003322"/>
    </source>
</evidence>
<dbReference type="GO" id="GO:0005524">
    <property type="term" value="F:ATP binding"/>
    <property type="evidence" value="ECO:0007669"/>
    <property type="project" value="UniProtKB-KW"/>
</dbReference>
<dbReference type="InterPro" id="IPR013126">
    <property type="entry name" value="Hsp_70_fam"/>
</dbReference>
<evidence type="ECO:0000256" key="3">
    <source>
        <dbReference type="ARBA" id="ARBA00022840"/>
    </source>
</evidence>
<accession>A0A0R3U781</accession>
<dbReference type="GO" id="GO:0140662">
    <property type="term" value="F:ATP-dependent protein folding chaperone"/>
    <property type="evidence" value="ECO:0007669"/>
    <property type="project" value="InterPro"/>
</dbReference>
<evidence type="ECO:0000256" key="2">
    <source>
        <dbReference type="ARBA" id="ARBA00022741"/>
    </source>
</evidence>
<dbReference type="Proteomes" id="UP000267029">
    <property type="component" value="Unassembled WGS sequence"/>
</dbReference>
<evidence type="ECO:0000313" key="7">
    <source>
        <dbReference type="WBParaSite" id="MCU_009225-RA"/>
    </source>
</evidence>
<keyword evidence="3 4" id="KW-0067">ATP-binding</keyword>
<keyword evidence="2 4" id="KW-0547">Nucleotide-binding</keyword>
<proteinExistence type="inferred from homology"/>
<sequence length="502" mass="56114">MKVGVDVGTVSSRAASGCNPARVLTDNNANREIPSLIKILSTHRLFGRSAQFPSAADRVISDVRRNDLKENGVDYAMLLENLLKQTVNDDVTHLVATVPVCFTSSERVILKQLIEVVVPGAKIRVVNESTAAAVAYGVDNFARDDPVQKDVLIFKLGAGFLDVAVADISWNSVVVKEAFGERLGGIDFTRDLAEDLRRKFSFQYNYKYKIKSGSLLLKEAEDIKRRLRLSDPFGVSFCIYEAADGIDFKGKYTSDDFRKACKSNIKRLEKVIRKIKSRVCKVVLIGGGSRMQFVEELLTTRFPGATIMKNISAEEAAVQGAGILAEHFAKDTLFTSVAGHDSGGFYLREISSHEISLLKHGGVVLDYNSTIPSGLISLGNRNHMIFENGVQLSGESKFNAFSVDAEGMVHVCLWEEFPLRGLTTNEIEKVQQKMNEFNDLDARYKREHSDARYSEIENFKADYRRNQSGVDRSRSHVRGCRDNFAQKRPRSQVQLHQAWLQN</sequence>
<evidence type="ECO:0000256" key="1">
    <source>
        <dbReference type="ARBA" id="ARBA00007381"/>
    </source>
</evidence>
<evidence type="ECO:0000313" key="6">
    <source>
        <dbReference type="Proteomes" id="UP000267029"/>
    </source>
</evidence>
<dbReference type="EMBL" id="UXSR01000471">
    <property type="protein sequence ID" value="VDD76673.1"/>
    <property type="molecule type" value="Genomic_DNA"/>
</dbReference>